<evidence type="ECO:0000256" key="1">
    <source>
        <dbReference type="SAM" id="MobiDB-lite"/>
    </source>
</evidence>
<dbReference type="Pfam" id="PF05110">
    <property type="entry name" value="AF-4"/>
    <property type="match status" value="1"/>
</dbReference>
<reference evidence="2 3" key="1">
    <citation type="journal article" date="2022" name="Gigascience">
        <title>A chromosome-level genome assembly and annotation of the desert horned lizard, Phrynosoma platyrhinos, provides insight into chromosomal rearrangements among reptiles.</title>
        <authorList>
            <person name="Koochekian N."/>
            <person name="Ascanio A."/>
            <person name="Farleigh K."/>
            <person name="Card D.C."/>
            <person name="Schield D.R."/>
            <person name="Castoe T.A."/>
            <person name="Jezkova T."/>
        </authorList>
    </citation>
    <scope>NUCLEOTIDE SEQUENCE [LARGE SCALE GENOMIC DNA]</scope>
    <source>
        <strain evidence="2">NK-2021</strain>
    </source>
</reference>
<feature type="compositionally biased region" description="Low complexity" evidence="1">
    <location>
        <begin position="141"/>
        <end position="151"/>
    </location>
</feature>
<evidence type="ECO:0000313" key="2">
    <source>
        <dbReference type="EMBL" id="KAH0615822.1"/>
    </source>
</evidence>
<sequence length="391" mass="43313">DWTFSVLESEVLASNFPLLLSNSLYNEERNLLRIQAKERRNQEAHQERETFPAAIPLFEKPYKINKADELSSRIQKMFGDYEDMKELIAARSQQNYIGILESVMSLIPSHKPDRPLFPGKTSSTLPPSFQNNYHHKPLGPLPSSAPSAGKSVHYQKAHSRIETASQSGGMPSHQRQSQELSCKTQEAQSSRRQQKSERCIEEDIAHEVQASLLELSPLLSTLSSPVAPLSPLHSGQRINSRPQNSSSNKKPGQNSSPLQELVAGTCDNETQDSVSATVAVVAQPSTQTFPSSLSSKTSAIQQKPTAYVRPMDGQDQAPDESPELKPLPKEYHEPSYGKITSLKVNTKTNLPKLKIPAEPVEVGEIAVFVLVMLSLCVPKRGGLNVKFFLFY</sequence>
<feature type="compositionally biased region" description="Polar residues" evidence="1">
    <location>
        <begin position="162"/>
        <end position="191"/>
    </location>
</feature>
<feature type="region of interest" description="Disordered" evidence="1">
    <location>
        <begin position="111"/>
        <end position="198"/>
    </location>
</feature>
<name>A0ABQ7SER3_PHRPL</name>
<feature type="compositionally biased region" description="Polar residues" evidence="1">
    <location>
        <begin position="120"/>
        <end position="132"/>
    </location>
</feature>
<comment type="caution">
    <text evidence="2">The sequence shown here is derived from an EMBL/GenBank/DDBJ whole genome shotgun (WGS) entry which is preliminary data.</text>
</comment>
<dbReference type="Gene3D" id="6.10.250.2670">
    <property type="match status" value="1"/>
</dbReference>
<feature type="region of interest" description="Disordered" evidence="1">
    <location>
        <begin position="230"/>
        <end position="259"/>
    </location>
</feature>
<evidence type="ECO:0008006" key="4">
    <source>
        <dbReference type="Google" id="ProtNLM"/>
    </source>
</evidence>
<organism evidence="2 3">
    <name type="scientific">Phrynosoma platyrhinos</name>
    <name type="common">Desert horned lizard</name>
    <dbReference type="NCBI Taxonomy" id="52577"/>
    <lineage>
        <taxon>Eukaryota</taxon>
        <taxon>Metazoa</taxon>
        <taxon>Chordata</taxon>
        <taxon>Craniata</taxon>
        <taxon>Vertebrata</taxon>
        <taxon>Euteleostomi</taxon>
        <taxon>Lepidosauria</taxon>
        <taxon>Squamata</taxon>
        <taxon>Bifurcata</taxon>
        <taxon>Unidentata</taxon>
        <taxon>Episquamata</taxon>
        <taxon>Toxicofera</taxon>
        <taxon>Iguania</taxon>
        <taxon>Phrynosomatidae</taxon>
        <taxon>Phrynosomatinae</taxon>
        <taxon>Phrynosoma</taxon>
    </lineage>
</organism>
<protein>
    <recommendedName>
        <fullName evidence="4">AF4/FMR2 family member 1</fullName>
    </recommendedName>
</protein>
<gene>
    <name evidence="2" type="ORF">JD844_026374</name>
</gene>
<dbReference type="EMBL" id="JAIPUX010005290">
    <property type="protein sequence ID" value="KAH0615822.1"/>
    <property type="molecule type" value="Genomic_DNA"/>
</dbReference>
<proteinExistence type="predicted"/>
<feature type="region of interest" description="Disordered" evidence="1">
    <location>
        <begin position="309"/>
        <end position="331"/>
    </location>
</feature>
<dbReference type="PANTHER" id="PTHR10528:SF6">
    <property type="entry name" value="AF4_FMR2 FAMILY MEMBER 1"/>
    <property type="match status" value="1"/>
</dbReference>
<dbReference type="Proteomes" id="UP000826234">
    <property type="component" value="Unassembled WGS sequence"/>
</dbReference>
<dbReference type="InterPro" id="IPR007797">
    <property type="entry name" value="AF4/FMR2"/>
</dbReference>
<feature type="non-terminal residue" evidence="2">
    <location>
        <position position="1"/>
    </location>
</feature>
<feature type="compositionally biased region" description="Basic and acidic residues" evidence="1">
    <location>
        <begin position="322"/>
        <end position="331"/>
    </location>
</feature>
<feature type="compositionally biased region" description="Polar residues" evidence="1">
    <location>
        <begin position="236"/>
        <end position="258"/>
    </location>
</feature>
<evidence type="ECO:0000313" key="3">
    <source>
        <dbReference type="Proteomes" id="UP000826234"/>
    </source>
</evidence>
<dbReference type="PANTHER" id="PTHR10528">
    <property type="entry name" value="AF4/FMR2 FAMILY MEMBER"/>
    <property type="match status" value="1"/>
</dbReference>
<accession>A0ABQ7SER3</accession>
<keyword evidence="3" id="KW-1185">Reference proteome</keyword>